<organism evidence="7 8">
    <name type="scientific">Candidatus Beckwithbacteria bacterium RIFCSPHIGHO2_12_FULL_47_17</name>
    <dbReference type="NCBI Taxonomy" id="1797460"/>
    <lineage>
        <taxon>Bacteria</taxon>
        <taxon>Candidatus Beckwithiibacteriota</taxon>
    </lineage>
</organism>
<dbReference type="Pfam" id="PF01195">
    <property type="entry name" value="Pept_tRNA_hydro"/>
    <property type="match status" value="1"/>
</dbReference>
<dbReference type="Proteomes" id="UP000176791">
    <property type="component" value="Unassembled WGS sequence"/>
</dbReference>
<evidence type="ECO:0000256" key="2">
    <source>
        <dbReference type="ARBA" id="ARBA00022555"/>
    </source>
</evidence>
<keyword evidence="4" id="KW-0694">RNA-binding</keyword>
<dbReference type="CDD" id="cd00462">
    <property type="entry name" value="PTH"/>
    <property type="match status" value="1"/>
</dbReference>
<dbReference type="InterPro" id="IPR018171">
    <property type="entry name" value="Pept_tRNA_hydro_CS"/>
</dbReference>
<evidence type="ECO:0000313" key="8">
    <source>
        <dbReference type="Proteomes" id="UP000176791"/>
    </source>
</evidence>
<name>A0A1F5DK99_9BACT</name>
<dbReference type="PROSITE" id="PS01195">
    <property type="entry name" value="PEPT_TRNA_HYDROL_1"/>
    <property type="match status" value="1"/>
</dbReference>
<dbReference type="Gene3D" id="3.40.50.1470">
    <property type="entry name" value="Peptidyl-tRNA hydrolase"/>
    <property type="match status" value="1"/>
</dbReference>
<gene>
    <name evidence="7" type="ORF">A3E73_02985</name>
</gene>
<accession>A0A1F5DK99</accession>
<evidence type="ECO:0000256" key="3">
    <source>
        <dbReference type="ARBA" id="ARBA00022801"/>
    </source>
</evidence>
<keyword evidence="3" id="KW-0378">Hydrolase</keyword>
<dbReference type="EC" id="3.1.1.29" evidence="1"/>
<sequence length="154" mass="17700">MKLIVGLGNPGGKYKNTRHNAGFLVVDELEKLNLPNMVLFKPQKFMNRSGAEVKKWLKKWKGRTLPDLYVVHDDLDIPLGKFKIQFGKGPKVHNGLSSIYEQLGTKDFWHIRIGIDGDRDGKSGEDFVLENWRPEEREVINLTIINIINFIKTI</sequence>
<dbReference type="AlphaFoldDB" id="A0A1F5DK99"/>
<dbReference type="EMBL" id="MEZN01000043">
    <property type="protein sequence ID" value="OGD55484.1"/>
    <property type="molecule type" value="Genomic_DNA"/>
</dbReference>
<comment type="caution">
    <text evidence="7">The sequence shown here is derived from an EMBL/GenBank/DDBJ whole genome shotgun (WGS) entry which is preliminary data.</text>
</comment>
<keyword evidence="2" id="KW-0820">tRNA-binding</keyword>
<evidence type="ECO:0000256" key="4">
    <source>
        <dbReference type="ARBA" id="ARBA00022884"/>
    </source>
</evidence>
<dbReference type="InterPro" id="IPR001328">
    <property type="entry name" value="Pept_tRNA_hydro"/>
</dbReference>
<dbReference type="GO" id="GO:0000049">
    <property type="term" value="F:tRNA binding"/>
    <property type="evidence" value="ECO:0007669"/>
    <property type="project" value="UniProtKB-KW"/>
</dbReference>
<dbReference type="SUPFAM" id="SSF53178">
    <property type="entry name" value="Peptidyl-tRNA hydrolase-like"/>
    <property type="match status" value="1"/>
</dbReference>
<evidence type="ECO:0000256" key="5">
    <source>
        <dbReference type="ARBA" id="ARBA00038063"/>
    </source>
</evidence>
<dbReference type="InterPro" id="IPR036416">
    <property type="entry name" value="Pept_tRNA_hydro_sf"/>
</dbReference>
<dbReference type="PANTHER" id="PTHR17224:SF1">
    <property type="entry name" value="PEPTIDYL-TRNA HYDROLASE"/>
    <property type="match status" value="1"/>
</dbReference>
<dbReference type="GO" id="GO:0004045">
    <property type="term" value="F:peptidyl-tRNA hydrolase activity"/>
    <property type="evidence" value="ECO:0007669"/>
    <property type="project" value="UniProtKB-EC"/>
</dbReference>
<dbReference type="NCBIfam" id="TIGR00447">
    <property type="entry name" value="pth"/>
    <property type="match status" value="1"/>
</dbReference>
<reference evidence="7 8" key="1">
    <citation type="journal article" date="2016" name="Nat. Commun.">
        <title>Thousands of microbial genomes shed light on interconnected biogeochemical processes in an aquifer system.</title>
        <authorList>
            <person name="Anantharaman K."/>
            <person name="Brown C.T."/>
            <person name="Hug L.A."/>
            <person name="Sharon I."/>
            <person name="Castelle C.J."/>
            <person name="Probst A.J."/>
            <person name="Thomas B.C."/>
            <person name="Singh A."/>
            <person name="Wilkins M.J."/>
            <person name="Karaoz U."/>
            <person name="Brodie E.L."/>
            <person name="Williams K.H."/>
            <person name="Hubbard S.S."/>
            <person name="Banfield J.F."/>
        </authorList>
    </citation>
    <scope>NUCLEOTIDE SEQUENCE [LARGE SCALE GENOMIC DNA]</scope>
</reference>
<protein>
    <recommendedName>
        <fullName evidence="6">Peptidyl-tRNA hydrolase</fullName>
        <ecNumber evidence="1">3.1.1.29</ecNumber>
    </recommendedName>
</protein>
<evidence type="ECO:0000313" key="7">
    <source>
        <dbReference type="EMBL" id="OGD55484.1"/>
    </source>
</evidence>
<evidence type="ECO:0000256" key="6">
    <source>
        <dbReference type="ARBA" id="ARBA00050038"/>
    </source>
</evidence>
<proteinExistence type="inferred from homology"/>
<comment type="similarity">
    <text evidence="5">Belongs to the PTH family.</text>
</comment>
<dbReference type="STRING" id="1797460.A3E73_02985"/>
<dbReference type="PANTHER" id="PTHR17224">
    <property type="entry name" value="PEPTIDYL-TRNA HYDROLASE"/>
    <property type="match status" value="1"/>
</dbReference>
<evidence type="ECO:0000256" key="1">
    <source>
        <dbReference type="ARBA" id="ARBA00013260"/>
    </source>
</evidence>